<dbReference type="Proteomes" id="UP000002899">
    <property type="component" value="Chromosome IV"/>
</dbReference>
<keyword evidence="2" id="KW-1185">Reference proteome</keyword>
<proteinExistence type="predicted"/>
<organism evidence="1 2">
    <name type="scientific">Babesia microti (strain RI)</name>
    <dbReference type="NCBI Taxonomy" id="1133968"/>
    <lineage>
        <taxon>Eukaryota</taxon>
        <taxon>Sar</taxon>
        <taxon>Alveolata</taxon>
        <taxon>Apicomplexa</taxon>
        <taxon>Aconoidasida</taxon>
        <taxon>Piroplasmida</taxon>
        <taxon>Babesiidae</taxon>
        <taxon>Babesia</taxon>
    </lineage>
</organism>
<dbReference type="OrthoDB" id="364470at2759"/>
<dbReference type="GeneID" id="24426282"/>
<dbReference type="RefSeq" id="XP_012650237.1">
    <property type="nucleotide sequence ID" value="XM_012794783.1"/>
</dbReference>
<accession>I7I9Y1</accession>
<reference evidence="1 2" key="3">
    <citation type="journal article" date="2016" name="Sci. Rep.">
        <title>Genome-wide diversity and gene expression profiling of Babesia microti isolates identify polymorphic genes that mediate host-pathogen interactions.</title>
        <authorList>
            <person name="Silva J.C."/>
            <person name="Cornillot E."/>
            <person name="McCracken C."/>
            <person name="Usmani-Brown S."/>
            <person name="Dwivedi A."/>
            <person name="Ifeonu O.O."/>
            <person name="Crabtree J."/>
            <person name="Gotia H.T."/>
            <person name="Virji A.Z."/>
            <person name="Reynes C."/>
            <person name="Colinge J."/>
            <person name="Kumar V."/>
            <person name="Lawres L."/>
            <person name="Pazzi J.E."/>
            <person name="Pablo J.V."/>
            <person name="Hung C."/>
            <person name="Brancato J."/>
            <person name="Kumari P."/>
            <person name="Orvis J."/>
            <person name="Tretina K."/>
            <person name="Chibucos M."/>
            <person name="Ott S."/>
            <person name="Sadzewicz L."/>
            <person name="Sengamalay N."/>
            <person name="Shetty A.C."/>
            <person name="Su Q."/>
            <person name="Tallon L."/>
            <person name="Fraser C.M."/>
            <person name="Frutos R."/>
            <person name="Molina D.M."/>
            <person name="Krause P.J."/>
            <person name="Ben Mamoun C."/>
        </authorList>
    </citation>
    <scope>NUCLEOTIDE SEQUENCE [LARGE SCALE GENOMIC DNA]</scope>
    <source>
        <strain evidence="1 2">RI</strain>
    </source>
</reference>
<reference evidence="1 2" key="1">
    <citation type="journal article" date="2012" name="Nucleic Acids Res.">
        <title>Sequencing of the smallest Apicomplexan genome from the human pathogen Babesia microti.</title>
        <authorList>
            <person name="Cornillot E."/>
            <person name="Hadj-Kaddour K."/>
            <person name="Dassouli A."/>
            <person name="Noel B."/>
            <person name="Ranwez V."/>
            <person name="Vacherie B."/>
            <person name="Augagneur Y."/>
            <person name="Bres V."/>
            <person name="Duclos A."/>
            <person name="Randazzo S."/>
            <person name="Carcy B."/>
            <person name="Debierre-Grockiego F."/>
            <person name="Delbecq S."/>
            <person name="Moubri-Menage K."/>
            <person name="Shams-Eldin H."/>
            <person name="Usmani-Brown S."/>
            <person name="Bringaud F."/>
            <person name="Wincker P."/>
            <person name="Vivares C.P."/>
            <person name="Schwarz R.T."/>
            <person name="Schetters T.P."/>
            <person name="Krause P.J."/>
            <person name="Gorenflot A."/>
            <person name="Berry V."/>
            <person name="Barbe V."/>
            <person name="Ben Mamoun C."/>
        </authorList>
    </citation>
    <scope>NUCLEOTIDE SEQUENCE [LARGE SCALE GENOMIC DNA]</scope>
    <source>
        <strain evidence="1 2">RI</strain>
    </source>
</reference>
<protein>
    <submittedName>
        <fullName evidence="1">Uncharacterized protein</fullName>
    </submittedName>
</protein>
<evidence type="ECO:0000313" key="1">
    <source>
        <dbReference type="EMBL" id="CCF75829.1"/>
    </source>
</evidence>
<dbReference type="KEGG" id="bmic:BmR1_04g08230"/>
<dbReference type="AlphaFoldDB" id="I7I9Y1"/>
<reference evidence="1 2" key="2">
    <citation type="journal article" date="2013" name="PLoS ONE">
        <title>Whole genome mapping and re-organization of the nuclear and mitochondrial genomes of Babesia microti isolates.</title>
        <authorList>
            <person name="Cornillot E."/>
            <person name="Dassouli A."/>
            <person name="Garg A."/>
            <person name="Pachikara N."/>
            <person name="Randazzo S."/>
            <person name="Depoix D."/>
            <person name="Carcy B."/>
            <person name="Delbecq S."/>
            <person name="Frutos R."/>
            <person name="Silva J.C."/>
            <person name="Sutton R."/>
            <person name="Krause P.J."/>
            <person name="Mamoun C.B."/>
        </authorList>
    </citation>
    <scope>NUCLEOTIDE SEQUENCE [LARGE SCALE GENOMIC DNA]</scope>
    <source>
        <strain evidence="1 2">RI</strain>
    </source>
</reference>
<sequence length="77" mass="8945">MDESQVLDLKVLDETDDELEEFDGIANMQGNIADDPELTGWCQDWDNSGWDDEDVDEQFVDRIMKELENYKASINKN</sequence>
<evidence type="ECO:0000313" key="2">
    <source>
        <dbReference type="Proteomes" id="UP000002899"/>
    </source>
</evidence>
<dbReference type="VEuPathDB" id="PiroplasmaDB:BmR1_04g08230"/>
<name>I7I9Y1_BABMR</name>
<dbReference type="EMBL" id="LN871599">
    <property type="protein sequence ID" value="CCF75829.1"/>
    <property type="molecule type" value="Genomic_DNA"/>
</dbReference>
<gene>
    <name evidence="1" type="ORF">BmR1_04g08230</name>
</gene>